<dbReference type="Gene3D" id="3.60.40.10">
    <property type="entry name" value="PPM-type phosphatase domain"/>
    <property type="match status" value="1"/>
</dbReference>
<dbReference type="InterPro" id="IPR036457">
    <property type="entry name" value="PPM-type-like_dom_sf"/>
</dbReference>
<keyword evidence="4" id="KW-0378">Hydrolase</keyword>
<keyword evidence="3 7" id="KW-0812">Transmembrane</keyword>
<keyword evidence="5 7" id="KW-1133">Transmembrane helix</keyword>
<dbReference type="InterPro" id="IPR033479">
    <property type="entry name" value="dCache_1"/>
</dbReference>
<comment type="caution">
    <text evidence="9">The sequence shown here is derived from an EMBL/GenBank/DDBJ whole genome shotgun (WGS) entry which is preliminary data.</text>
</comment>
<gene>
    <name evidence="9" type="ORF">FE784_02165</name>
</gene>
<dbReference type="Pfam" id="PF02743">
    <property type="entry name" value="dCache_1"/>
    <property type="match status" value="1"/>
</dbReference>
<evidence type="ECO:0000313" key="10">
    <source>
        <dbReference type="Proteomes" id="UP000307943"/>
    </source>
</evidence>
<dbReference type="PANTHER" id="PTHR43156">
    <property type="entry name" value="STAGE II SPORULATION PROTEIN E-RELATED"/>
    <property type="match status" value="1"/>
</dbReference>
<dbReference type="OrthoDB" id="9763484at2"/>
<dbReference type="Pfam" id="PF07228">
    <property type="entry name" value="SpoIIE"/>
    <property type="match status" value="1"/>
</dbReference>
<keyword evidence="2" id="KW-1003">Cell membrane</keyword>
<evidence type="ECO:0000256" key="2">
    <source>
        <dbReference type="ARBA" id="ARBA00022475"/>
    </source>
</evidence>
<dbReference type="InterPro" id="IPR052016">
    <property type="entry name" value="Bact_Sigma-Reg"/>
</dbReference>
<evidence type="ECO:0000256" key="3">
    <source>
        <dbReference type="ARBA" id="ARBA00022692"/>
    </source>
</evidence>
<evidence type="ECO:0000256" key="1">
    <source>
        <dbReference type="ARBA" id="ARBA00004651"/>
    </source>
</evidence>
<name>A0A5C4TH27_9BACL</name>
<sequence>MRGRAEGRPESAVRHPDQRGRLIMKRAVASRRSAIRNDPLYDSGVAKVSAFAAGLLVVSIILTGVLSYYITKGQSVKKLKENDLDYIAASITAKISGTIERAAETSRIFAEDHEVREWISGGEKKDATGVAVLDKLRRLKEQFHYDNSFIVSVPSGNYWSEDGAVIDVMSVNDPDDKWFFDYLKSGKDFKYDIDRNEERNDTFVFVNALSKNEGKPHAIVGVGFSLRDLSGKFEEYKYGKDGSLWLTDQSGTIYLSDELDQNGRNISDYLPPDTARKVRSLTGQSQEALEYRSADGRTNDLVALPIPTTEWTLVVSVDREEAISFLKTIQAQTAIAVAIALFSVVFFFYYTSRKLADPFKRAVALNQELEKQISHRTKELEEQNVKILDSIDYASRILISALPSETELREALPDHFVLWKPRDLVGGDFYWIKRVEKGFIIAVGDCTGHGVPGALMSIMTVSLLDQIVDRIESDDPGLILSQLNRSIKQMLNQEGKDGLTDDGVDIGMCLITPEKTIYAGAGCTLYIRKPDHLQEVDGHRRAIGYRKTPSDHVYESISVTIGPEDVVYLTTDGLADQNGGDKNYSFGKTRWKQWIESNGGAPLQEQKQLLLAELDRYRGTEPQRDDITVLGFRLARSDRH</sequence>
<proteinExistence type="predicted"/>
<dbReference type="GO" id="GO:0016791">
    <property type="term" value="F:phosphatase activity"/>
    <property type="evidence" value="ECO:0007669"/>
    <property type="project" value="TreeGrafter"/>
</dbReference>
<dbReference type="InterPro" id="IPR001932">
    <property type="entry name" value="PPM-type_phosphatase-like_dom"/>
</dbReference>
<dbReference type="SUPFAM" id="SSF81606">
    <property type="entry name" value="PP2C-like"/>
    <property type="match status" value="1"/>
</dbReference>
<keyword evidence="6 7" id="KW-0472">Membrane</keyword>
<feature type="domain" description="PPM-type phosphatase" evidence="8">
    <location>
        <begin position="408"/>
        <end position="634"/>
    </location>
</feature>
<evidence type="ECO:0000256" key="4">
    <source>
        <dbReference type="ARBA" id="ARBA00022801"/>
    </source>
</evidence>
<dbReference type="SMART" id="SM00331">
    <property type="entry name" value="PP2C_SIG"/>
    <property type="match status" value="1"/>
</dbReference>
<feature type="transmembrane region" description="Helical" evidence="7">
    <location>
        <begin position="48"/>
        <end position="70"/>
    </location>
</feature>
<evidence type="ECO:0000256" key="7">
    <source>
        <dbReference type="SAM" id="Phobius"/>
    </source>
</evidence>
<dbReference type="Proteomes" id="UP000307943">
    <property type="component" value="Unassembled WGS sequence"/>
</dbReference>
<organism evidence="9 10">
    <name type="scientific">Paenibacillus hemerocallicola</name>
    <dbReference type="NCBI Taxonomy" id="1172614"/>
    <lineage>
        <taxon>Bacteria</taxon>
        <taxon>Bacillati</taxon>
        <taxon>Bacillota</taxon>
        <taxon>Bacilli</taxon>
        <taxon>Bacillales</taxon>
        <taxon>Paenibacillaceae</taxon>
        <taxon>Paenibacillus</taxon>
    </lineage>
</organism>
<dbReference type="EMBL" id="VDCQ01000002">
    <property type="protein sequence ID" value="TNJ67966.1"/>
    <property type="molecule type" value="Genomic_DNA"/>
</dbReference>
<feature type="transmembrane region" description="Helical" evidence="7">
    <location>
        <begin position="333"/>
        <end position="351"/>
    </location>
</feature>
<accession>A0A5C4TH27</accession>
<evidence type="ECO:0000256" key="5">
    <source>
        <dbReference type="ARBA" id="ARBA00022989"/>
    </source>
</evidence>
<dbReference type="AlphaFoldDB" id="A0A5C4TH27"/>
<evidence type="ECO:0000256" key="6">
    <source>
        <dbReference type="ARBA" id="ARBA00023136"/>
    </source>
</evidence>
<reference evidence="9 10" key="1">
    <citation type="submission" date="2019-05" db="EMBL/GenBank/DDBJ databases">
        <title>We sequenced the genome of Paenibacillus hemerocallicola KCTC 33185 for further insight into its adaptation and study the phylogeny of Paenibacillus.</title>
        <authorList>
            <person name="Narsing Rao M.P."/>
        </authorList>
    </citation>
    <scope>NUCLEOTIDE SEQUENCE [LARGE SCALE GENOMIC DNA]</scope>
    <source>
        <strain evidence="9 10">KCTC 33185</strain>
    </source>
</reference>
<dbReference type="Gene3D" id="3.30.450.20">
    <property type="entry name" value="PAS domain"/>
    <property type="match status" value="1"/>
</dbReference>
<dbReference type="PANTHER" id="PTHR43156:SF9">
    <property type="entry name" value="HAMP DOMAIN-CONTAINING PROTEIN"/>
    <property type="match status" value="1"/>
</dbReference>
<evidence type="ECO:0000259" key="8">
    <source>
        <dbReference type="SMART" id="SM00331"/>
    </source>
</evidence>
<comment type="subcellular location">
    <subcellularLocation>
        <location evidence="1">Cell membrane</location>
        <topology evidence="1">Multi-pass membrane protein</topology>
    </subcellularLocation>
</comment>
<evidence type="ECO:0000313" key="9">
    <source>
        <dbReference type="EMBL" id="TNJ67966.1"/>
    </source>
</evidence>
<dbReference type="GO" id="GO:0005886">
    <property type="term" value="C:plasma membrane"/>
    <property type="evidence" value="ECO:0007669"/>
    <property type="project" value="UniProtKB-SubCell"/>
</dbReference>
<protein>
    <submittedName>
        <fullName evidence="9">Stage II sporulation protein E</fullName>
    </submittedName>
</protein>
<keyword evidence="10" id="KW-1185">Reference proteome</keyword>